<dbReference type="PROSITE" id="PS51450">
    <property type="entry name" value="LRR"/>
    <property type="match status" value="1"/>
</dbReference>
<dbReference type="FunFam" id="3.80.10.10:FF:000400">
    <property type="entry name" value="Nuclear pore complex protein NUP107"/>
    <property type="match status" value="1"/>
</dbReference>
<evidence type="ECO:0000256" key="25">
    <source>
        <dbReference type="PROSITE-ProRule" id="PRU10141"/>
    </source>
</evidence>
<protein>
    <recommendedName>
        <fullName evidence="5">non-specific serine/threonine protein kinase</fullName>
        <ecNumber evidence="5">2.7.11.1</ecNumber>
    </recommendedName>
</protein>
<dbReference type="InterPro" id="IPR017441">
    <property type="entry name" value="Protein_kinase_ATP_BS"/>
</dbReference>
<keyword evidence="9" id="KW-0597">Phosphoprotein</keyword>
<evidence type="ECO:0000256" key="27">
    <source>
        <dbReference type="SAM" id="SignalP"/>
    </source>
</evidence>
<keyword evidence="21" id="KW-0325">Glycoprotein</keyword>
<keyword evidence="19 26" id="KW-0472">Membrane</keyword>
<evidence type="ECO:0000256" key="9">
    <source>
        <dbReference type="ARBA" id="ARBA00022553"/>
    </source>
</evidence>
<proteinExistence type="inferred from homology"/>
<dbReference type="Pfam" id="PF00069">
    <property type="entry name" value="Pkinase"/>
    <property type="match status" value="1"/>
</dbReference>
<keyword evidence="12 26" id="KW-0812">Transmembrane</keyword>
<dbReference type="Gene3D" id="3.80.10.10">
    <property type="entry name" value="Ribonuclease Inhibitor"/>
    <property type="match status" value="2"/>
</dbReference>
<feature type="signal peptide" evidence="27">
    <location>
        <begin position="1"/>
        <end position="24"/>
    </location>
</feature>
<keyword evidence="7" id="KW-0134">Cell wall</keyword>
<dbReference type="AlphaFoldDB" id="A0A6J1DLB1"/>
<evidence type="ECO:0000259" key="28">
    <source>
        <dbReference type="PROSITE" id="PS50011"/>
    </source>
</evidence>
<dbReference type="InterPro" id="IPR025875">
    <property type="entry name" value="Leu-rich_rpt_4"/>
</dbReference>
<comment type="catalytic activity">
    <reaction evidence="24">
        <text>L-seryl-[protein] + ATP = O-phospho-L-seryl-[protein] + ADP + H(+)</text>
        <dbReference type="Rhea" id="RHEA:17989"/>
        <dbReference type="Rhea" id="RHEA-COMP:9863"/>
        <dbReference type="Rhea" id="RHEA-COMP:11604"/>
        <dbReference type="ChEBI" id="CHEBI:15378"/>
        <dbReference type="ChEBI" id="CHEBI:29999"/>
        <dbReference type="ChEBI" id="CHEBI:30616"/>
        <dbReference type="ChEBI" id="CHEBI:83421"/>
        <dbReference type="ChEBI" id="CHEBI:456216"/>
        <dbReference type="EC" id="2.7.11.1"/>
    </reaction>
</comment>
<evidence type="ECO:0000256" key="7">
    <source>
        <dbReference type="ARBA" id="ARBA00022512"/>
    </source>
</evidence>
<dbReference type="CDD" id="cd14066">
    <property type="entry name" value="STKc_IRAK"/>
    <property type="match status" value="1"/>
</dbReference>
<dbReference type="FunFam" id="3.80.10.10:FF:000213">
    <property type="entry name" value="Tyrosine-sulfated glycopeptide receptor 1"/>
    <property type="match status" value="1"/>
</dbReference>
<gene>
    <name evidence="30" type="primary">LOC111021583</name>
</gene>
<evidence type="ECO:0000256" key="6">
    <source>
        <dbReference type="ARBA" id="ARBA00022475"/>
    </source>
</evidence>
<dbReference type="SUPFAM" id="SSF56112">
    <property type="entry name" value="Protein kinase-like (PK-like)"/>
    <property type="match status" value="1"/>
</dbReference>
<dbReference type="GO" id="GO:0033612">
    <property type="term" value="F:receptor serine/threonine kinase binding"/>
    <property type="evidence" value="ECO:0007669"/>
    <property type="project" value="TreeGrafter"/>
</dbReference>
<evidence type="ECO:0000256" key="21">
    <source>
        <dbReference type="ARBA" id="ARBA00023180"/>
    </source>
</evidence>
<evidence type="ECO:0000256" key="1">
    <source>
        <dbReference type="ARBA" id="ARBA00004191"/>
    </source>
</evidence>
<comment type="catalytic activity">
    <reaction evidence="23">
        <text>L-threonyl-[protein] + ATP = O-phospho-L-threonyl-[protein] + ADP + H(+)</text>
        <dbReference type="Rhea" id="RHEA:46608"/>
        <dbReference type="Rhea" id="RHEA-COMP:11060"/>
        <dbReference type="Rhea" id="RHEA-COMP:11605"/>
        <dbReference type="ChEBI" id="CHEBI:15378"/>
        <dbReference type="ChEBI" id="CHEBI:30013"/>
        <dbReference type="ChEBI" id="CHEBI:30616"/>
        <dbReference type="ChEBI" id="CHEBI:61977"/>
        <dbReference type="ChEBI" id="CHEBI:456216"/>
        <dbReference type="EC" id="2.7.11.1"/>
    </reaction>
</comment>
<keyword evidence="6" id="KW-1003">Cell membrane</keyword>
<dbReference type="Proteomes" id="UP000504603">
    <property type="component" value="Unplaced"/>
</dbReference>
<comment type="subcellular location">
    <subcellularLocation>
        <location evidence="2">Cell membrane</location>
    </subcellularLocation>
    <subcellularLocation>
        <location evidence="3">Membrane</location>
        <topology evidence="3">Single-pass type I membrane protein</topology>
    </subcellularLocation>
    <subcellularLocation>
        <location evidence="1">Secreted</location>
        <location evidence="1">Cell wall</location>
    </subcellularLocation>
</comment>
<evidence type="ECO:0000256" key="2">
    <source>
        <dbReference type="ARBA" id="ARBA00004236"/>
    </source>
</evidence>
<evidence type="ECO:0000313" key="29">
    <source>
        <dbReference type="Proteomes" id="UP000504603"/>
    </source>
</evidence>
<evidence type="ECO:0000256" key="3">
    <source>
        <dbReference type="ARBA" id="ARBA00004479"/>
    </source>
</evidence>
<dbReference type="PROSITE" id="PS00107">
    <property type="entry name" value="PROTEIN_KINASE_ATP"/>
    <property type="match status" value="1"/>
</dbReference>
<dbReference type="SMART" id="SM00220">
    <property type="entry name" value="S_TKc"/>
    <property type="match status" value="1"/>
</dbReference>
<sequence length="1005" mass="111095">MGVHKFLLILVFMGFFFQLHLTNAQNLPICHSDDSRALDEFHTALESRIDGWNTNCSTNCCNCVGLTCDSSGRVVKMELGGKRLMGQLPDSIGSLEQLRVLNLSSNFLTGSIPMPLFHLPHLEILDLSFNNFSGSISSITINLPSIQLLNVSHNSFHGSIPHVVCANSSRIEVLDLGFNHLSGMFPVELAKCNSLEELYLESNFISGGIPDEAFGLRKLNHFSIQNNKLSGSLSGGVGNLTSLVRLYLSSNGFSGEIPDVFYNSVNLGYFIAESNRFSGKVPKSLSSSPSLTVLNLRNNSIEGTLDLDCSAMANLISLDLGSNRFVGPIPSNLPSCTQLRSINLARNNLGGQIPESFRNFQSLMYLSLSRVSIVNVSSALNILQHCQNLSALILTSNFQGEELGDDPNLHFKSLRVLVIANCGLKGMIPQWLRGSTKLELLDLSWNCLRGTIPSWFGEFQILFYLDLSNNSFTGDIPKEMTELMSFIGRNISLNEASQPDFSLFLKRNGTALRYNQVWRFQTTLNLSLNGLTGPIWPEFGNLKKIQVLDLKINNLLGSIPSTLSEMVSLETLDLSHNNLSGIIPPSLEKLNFLSKFSVAYNQLNGVIPKGGQFHTFGNSSFEGNSYCVGRDSCISIDQNHLVPSHNSGVVIGTIIGMIFGIVLGVMFLATLVVVFMLRVPRGRVQDPEKDVSNTDCNDLEEDKAGLVVLFRNNNNGSLSLDDILKSTNDFDQANIIGCGGFGLVYKATLPDGRNVAIKRLSGDCGQMDREFQAEIETLSGAQHPNLVLLQGYCIYKKDKLLIYSFMENGSLDYWLHEKPDGSSCLDWDTRLRIAQGAAGGLAYLHQSCEPHILHRDIKSSNILLDENFRAYLADFGLARLILPHDSHITTDLVGTLGYIPPEYGQSSVATYKGDVYSFGVVLLELLTGKRPIDMCRPKGLRDLISWVFQMRKDNRESEVFDPFIYNEQHEIAITRVLDIACLCVNEAPKERPSAQQLVSWFDKVS</sequence>
<evidence type="ECO:0000313" key="30">
    <source>
        <dbReference type="RefSeq" id="XP_022154292.1"/>
    </source>
</evidence>
<dbReference type="EC" id="2.7.11.1" evidence="5"/>
<dbReference type="OrthoDB" id="676979at2759"/>
<organism evidence="29 30">
    <name type="scientific">Momordica charantia</name>
    <name type="common">Bitter gourd</name>
    <name type="synonym">Balsam pear</name>
    <dbReference type="NCBI Taxonomy" id="3673"/>
    <lineage>
        <taxon>Eukaryota</taxon>
        <taxon>Viridiplantae</taxon>
        <taxon>Streptophyta</taxon>
        <taxon>Embryophyta</taxon>
        <taxon>Tracheophyta</taxon>
        <taxon>Spermatophyta</taxon>
        <taxon>Magnoliopsida</taxon>
        <taxon>eudicotyledons</taxon>
        <taxon>Gunneridae</taxon>
        <taxon>Pentapetalae</taxon>
        <taxon>rosids</taxon>
        <taxon>fabids</taxon>
        <taxon>Cucurbitales</taxon>
        <taxon>Cucurbitaceae</taxon>
        <taxon>Momordiceae</taxon>
        <taxon>Momordica</taxon>
    </lineage>
</organism>
<feature type="transmembrane region" description="Helical" evidence="26">
    <location>
        <begin position="649"/>
        <end position="677"/>
    </location>
</feature>
<keyword evidence="8" id="KW-0723">Serine/threonine-protein kinase</keyword>
<feature type="binding site" evidence="25">
    <location>
        <position position="758"/>
    </location>
    <ligand>
        <name>ATP</name>
        <dbReference type="ChEBI" id="CHEBI:30616"/>
    </ligand>
</feature>
<dbReference type="InterPro" id="IPR003591">
    <property type="entry name" value="Leu-rich_rpt_typical-subtyp"/>
</dbReference>
<evidence type="ECO:0000256" key="14">
    <source>
        <dbReference type="ARBA" id="ARBA00022737"/>
    </source>
</evidence>
<dbReference type="InterPro" id="IPR008271">
    <property type="entry name" value="Ser/Thr_kinase_AS"/>
</dbReference>
<name>A0A6J1DLB1_MOMCH</name>
<evidence type="ECO:0000256" key="17">
    <source>
        <dbReference type="ARBA" id="ARBA00022840"/>
    </source>
</evidence>
<dbReference type="KEGG" id="mcha:111021583"/>
<dbReference type="PANTHER" id="PTHR48056:SF18">
    <property type="entry name" value="NON-SPECIFIC SERINE_THREONINE PROTEIN KINASE"/>
    <property type="match status" value="1"/>
</dbReference>
<dbReference type="FunFam" id="3.30.200.20:FF:000309">
    <property type="entry name" value="Leucine-rich repeat receptor protein kinase MSP1"/>
    <property type="match status" value="1"/>
</dbReference>
<dbReference type="Gene3D" id="3.30.200.20">
    <property type="entry name" value="Phosphorylase Kinase, domain 1"/>
    <property type="match status" value="1"/>
</dbReference>
<evidence type="ECO:0000256" key="4">
    <source>
        <dbReference type="ARBA" id="ARBA00009592"/>
    </source>
</evidence>
<dbReference type="PROSITE" id="PS50011">
    <property type="entry name" value="PROTEIN_KINASE_DOM"/>
    <property type="match status" value="1"/>
</dbReference>
<evidence type="ECO:0000256" key="18">
    <source>
        <dbReference type="ARBA" id="ARBA00022989"/>
    </source>
</evidence>
<keyword evidence="14" id="KW-0677">Repeat</keyword>
<keyword evidence="18 26" id="KW-1133">Transmembrane helix</keyword>
<comment type="similarity">
    <text evidence="22">Belongs to the polygalacturonase-inhibiting protein family.</text>
</comment>
<keyword evidence="7" id="KW-0964">Secreted</keyword>
<evidence type="ECO:0000256" key="24">
    <source>
        <dbReference type="ARBA" id="ARBA00048679"/>
    </source>
</evidence>
<keyword evidence="13 27" id="KW-0732">Signal</keyword>
<evidence type="ECO:0000256" key="19">
    <source>
        <dbReference type="ARBA" id="ARBA00023136"/>
    </source>
</evidence>
<dbReference type="GO" id="GO:0005886">
    <property type="term" value="C:plasma membrane"/>
    <property type="evidence" value="ECO:0007669"/>
    <property type="project" value="UniProtKB-SubCell"/>
</dbReference>
<dbReference type="PROSITE" id="PS00108">
    <property type="entry name" value="PROTEIN_KINASE_ST"/>
    <property type="match status" value="1"/>
</dbReference>
<dbReference type="SMART" id="SM00369">
    <property type="entry name" value="LRR_TYP"/>
    <property type="match status" value="6"/>
</dbReference>
<dbReference type="Pfam" id="PF12799">
    <property type="entry name" value="LRR_4"/>
    <property type="match status" value="1"/>
</dbReference>
<dbReference type="FunFam" id="3.80.10.10:FF:000041">
    <property type="entry name" value="LRR receptor-like serine/threonine-protein kinase ERECTA"/>
    <property type="match status" value="1"/>
</dbReference>
<dbReference type="PANTHER" id="PTHR48056">
    <property type="entry name" value="LRR RECEPTOR-LIKE SERINE/THREONINE-PROTEIN KINASE-RELATED"/>
    <property type="match status" value="1"/>
</dbReference>
<dbReference type="FunFam" id="1.10.510.10:FF:000309">
    <property type="entry name" value="Leucine-rich repeat receptor-like protein kinase"/>
    <property type="match status" value="1"/>
</dbReference>
<evidence type="ECO:0000256" key="16">
    <source>
        <dbReference type="ARBA" id="ARBA00022777"/>
    </source>
</evidence>
<evidence type="ECO:0000256" key="26">
    <source>
        <dbReference type="SAM" id="Phobius"/>
    </source>
</evidence>
<dbReference type="InterPro" id="IPR001611">
    <property type="entry name" value="Leu-rich_rpt"/>
</dbReference>
<dbReference type="GO" id="GO:0005524">
    <property type="term" value="F:ATP binding"/>
    <property type="evidence" value="ECO:0007669"/>
    <property type="project" value="UniProtKB-UniRule"/>
</dbReference>
<evidence type="ECO:0000256" key="12">
    <source>
        <dbReference type="ARBA" id="ARBA00022692"/>
    </source>
</evidence>
<dbReference type="RefSeq" id="XP_022154292.1">
    <property type="nucleotide sequence ID" value="XM_022298600.1"/>
</dbReference>
<dbReference type="Pfam" id="PF13855">
    <property type="entry name" value="LRR_8"/>
    <property type="match status" value="2"/>
</dbReference>
<evidence type="ECO:0000256" key="5">
    <source>
        <dbReference type="ARBA" id="ARBA00012513"/>
    </source>
</evidence>
<feature type="chain" id="PRO_5026654598" description="non-specific serine/threonine protein kinase" evidence="27">
    <location>
        <begin position="25"/>
        <end position="1005"/>
    </location>
</feature>
<keyword evidence="20" id="KW-0675">Receptor</keyword>
<dbReference type="InterPro" id="IPR000719">
    <property type="entry name" value="Prot_kinase_dom"/>
</dbReference>
<reference evidence="30" key="1">
    <citation type="submission" date="2025-08" db="UniProtKB">
        <authorList>
            <consortium name="RefSeq"/>
        </authorList>
    </citation>
    <scope>IDENTIFICATION</scope>
    <source>
        <strain evidence="30">OHB3-1</strain>
    </source>
</reference>
<dbReference type="Gene3D" id="1.10.510.10">
    <property type="entry name" value="Transferase(Phosphotransferase) domain 1"/>
    <property type="match status" value="1"/>
</dbReference>
<dbReference type="InterPro" id="IPR011009">
    <property type="entry name" value="Kinase-like_dom_sf"/>
</dbReference>
<accession>A0A6J1DLB1</accession>
<dbReference type="SUPFAM" id="SSF52058">
    <property type="entry name" value="L domain-like"/>
    <property type="match status" value="2"/>
</dbReference>
<evidence type="ECO:0000256" key="15">
    <source>
        <dbReference type="ARBA" id="ARBA00022741"/>
    </source>
</evidence>
<keyword evidence="17 25" id="KW-0067">ATP-binding</keyword>
<evidence type="ECO:0000256" key="13">
    <source>
        <dbReference type="ARBA" id="ARBA00022729"/>
    </source>
</evidence>
<keyword evidence="15 25" id="KW-0547">Nucleotide-binding</keyword>
<comment type="similarity">
    <text evidence="4">Belongs to the RLP family.</text>
</comment>
<keyword evidence="16" id="KW-0418">Kinase</keyword>
<evidence type="ECO:0000256" key="22">
    <source>
        <dbReference type="ARBA" id="ARBA00038043"/>
    </source>
</evidence>
<dbReference type="GeneID" id="111021583"/>
<evidence type="ECO:0000256" key="8">
    <source>
        <dbReference type="ARBA" id="ARBA00022527"/>
    </source>
</evidence>
<dbReference type="InterPro" id="IPR032675">
    <property type="entry name" value="LRR_dom_sf"/>
</dbReference>
<dbReference type="InterPro" id="IPR050647">
    <property type="entry name" value="Plant_LRR-RLKs"/>
</dbReference>
<keyword evidence="11" id="KW-0808">Transferase</keyword>
<dbReference type="Pfam" id="PF00560">
    <property type="entry name" value="LRR_1"/>
    <property type="match status" value="4"/>
</dbReference>
<keyword evidence="10" id="KW-0433">Leucine-rich repeat</keyword>
<evidence type="ECO:0000256" key="20">
    <source>
        <dbReference type="ARBA" id="ARBA00023170"/>
    </source>
</evidence>
<feature type="domain" description="Protein kinase" evidence="28">
    <location>
        <begin position="730"/>
        <end position="1001"/>
    </location>
</feature>
<dbReference type="GO" id="GO:0004674">
    <property type="term" value="F:protein serine/threonine kinase activity"/>
    <property type="evidence" value="ECO:0007669"/>
    <property type="project" value="UniProtKB-KW"/>
</dbReference>
<evidence type="ECO:0000256" key="23">
    <source>
        <dbReference type="ARBA" id="ARBA00047899"/>
    </source>
</evidence>
<evidence type="ECO:0000256" key="10">
    <source>
        <dbReference type="ARBA" id="ARBA00022614"/>
    </source>
</evidence>
<evidence type="ECO:0000256" key="11">
    <source>
        <dbReference type="ARBA" id="ARBA00022679"/>
    </source>
</evidence>
<keyword evidence="29" id="KW-1185">Reference proteome</keyword>